<reference evidence="1 2" key="1">
    <citation type="submission" date="2018-03" db="EMBL/GenBank/DDBJ databases">
        <title>Genome assembly of novel Miniimonas species PCH200.</title>
        <authorList>
            <person name="Thakur V."/>
            <person name="Kumar V."/>
            <person name="Singh D."/>
        </authorList>
    </citation>
    <scope>NUCLEOTIDE SEQUENCE [LARGE SCALE GENOMIC DNA]</scope>
    <source>
        <strain evidence="1 2">PCH200</strain>
    </source>
</reference>
<name>A0A2U1ZWU7_9MICO</name>
<dbReference type="Gene3D" id="1.10.1900.10">
    <property type="entry name" value="c-terminal domain of poly(a) binding protein"/>
    <property type="match status" value="1"/>
</dbReference>
<comment type="caution">
    <text evidence="1">The sequence shown here is derived from an EMBL/GenBank/DDBJ whole genome shotgun (WGS) entry which is preliminary data.</text>
</comment>
<dbReference type="OrthoDB" id="8083683at2"/>
<organism evidence="1 2">
    <name type="scientific">Serinibacter arcticus</name>
    <dbReference type="NCBI Taxonomy" id="1655435"/>
    <lineage>
        <taxon>Bacteria</taxon>
        <taxon>Bacillati</taxon>
        <taxon>Actinomycetota</taxon>
        <taxon>Actinomycetes</taxon>
        <taxon>Micrococcales</taxon>
        <taxon>Beutenbergiaceae</taxon>
        <taxon>Serinibacter</taxon>
    </lineage>
</organism>
<proteinExistence type="predicted"/>
<sequence>MTAKWIELLTGSLEEKKQYKQAQARIDALPEPYQAVAKALQRYLMYYGQIGDGPTLVTMTGDLADLWDRAATDGTPVRDVVGDDPVDFAETFANAYVSKQWIDKERARLLRSIEEAERGGGR</sequence>
<dbReference type="Pfam" id="PF06304">
    <property type="entry name" value="DUF1048"/>
    <property type="match status" value="1"/>
</dbReference>
<dbReference type="SUPFAM" id="SSF158560">
    <property type="entry name" value="BH3980-like"/>
    <property type="match status" value="1"/>
</dbReference>
<keyword evidence="2" id="KW-1185">Reference proteome</keyword>
<protein>
    <recommendedName>
        <fullName evidence="3">DUF1048 domain-containing protein</fullName>
    </recommendedName>
</protein>
<dbReference type="EMBL" id="PYHR01000002">
    <property type="protein sequence ID" value="PWD51459.1"/>
    <property type="molecule type" value="Genomic_DNA"/>
</dbReference>
<dbReference type="Proteomes" id="UP000245166">
    <property type="component" value="Unassembled WGS sequence"/>
</dbReference>
<accession>A0A2U1ZWU7</accession>
<dbReference type="RefSeq" id="WP_109229840.1">
    <property type="nucleotide sequence ID" value="NZ_PYHR01000002.1"/>
</dbReference>
<evidence type="ECO:0000313" key="1">
    <source>
        <dbReference type="EMBL" id="PWD51459.1"/>
    </source>
</evidence>
<evidence type="ECO:0000313" key="2">
    <source>
        <dbReference type="Proteomes" id="UP000245166"/>
    </source>
</evidence>
<dbReference type="InterPro" id="IPR008316">
    <property type="entry name" value="UCP029876"/>
</dbReference>
<dbReference type="AlphaFoldDB" id="A0A2U1ZWU7"/>
<gene>
    <name evidence="1" type="ORF">C8046_13150</name>
</gene>
<evidence type="ECO:0008006" key="3">
    <source>
        <dbReference type="Google" id="ProtNLM"/>
    </source>
</evidence>